<feature type="compositionally biased region" description="Acidic residues" evidence="1">
    <location>
        <begin position="551"/>
        <end position="560"/>
    </location>
</feature>
<dbReference type="EMBL" id="GGEC01002892">
    <property type="protein sequence ID" value="MBW83375.1"/>
    <property type="molecule type" value="Transcribed_RNA"/>
</dbReference>
<name>A0A2P2IQ73_RHIMU</name>
<organism evidence="3">
    <name type="scientific">Rhizophora mucronata</name>
    <name type="common">Asiatic mangrove</name>
    <dbReference type="NCBI Taxonomy" id="61149"/>
    <lineage>
        <taxon>Eukaryota</taxon>
        <taxon>Viridiplantae</taxon>
        <taxon>Streptophyta</taxon>
        <taxon>Embryophyta</taxon>
        <taxon>Tracheophyta</taxon>
        <taxon>Spermatophyta</taxon>
        <taxon>Magnoliopsida</taxon>
        <taxon>eudicotyledons</taxon>
        <taxon>Gunneridae</taxon>
        <taxon>Pentapetalae</taxon>
        <taxon>rosids</taxon>
        <taxon>fabids</taxon>
        <taxon>Malpighiales</taxon>
        <taxon>Rhizophoraceae</taxon>
        <taxon>Rhizophora</taxon>
    </lineage>
</organism>
<feature type="compositionally biased region" description="Polar residues" evidence="1">
    <location>
        <begin position="516"/>
        <end position="525"/>
    </location>
</feature>
<dbReference type="PANTHER" id="PTHR13309">
    <property type="entry name" value="NUCLEAR FRAGILE X MENTAL RETARDATION PROTEIN INTERACTING PROTEIN 1"/>
    <property type="match status" value="1"/>
</dbReference>
<proteinExistence type="predicted"/>
<dbReference type="InterPro" id="IPR019496">
    <property type="entry name" value="NUFIP1_cons_dom"/>
</dbReference>
<dbReference type="InterPro" id="IPR039136">
    <property type="entry name" value="NUFIP1-like"/>
</dbReference>
<feature type="region of interest" description="Disordered" evidence="1">
    <location>
        <begin position="407"/>
        <end position="442"/>
    </location>
</feature>
<evidence type="ECO:0000313" key="3">
    <source>
        <dbReference type="EMBL" id="MBW83375.1"/>
    </source>
</evidence>
<dbReference type="AlphaFoldDB" id="A0A2P2IQ73"/>
<feature type="region of interest" description="Disordered" evidence="1">
    <location>
        <begin position="510"/>
        <end position="568"/>
    </location>
</feature>
<accession>A0A2P2IQ73</accession>
<feature type="compositionally biased region" description="Basic and acidic residues" evidence="1">
    <location>
        <begin position="260"/>
        <end position="273"/>
    </location>
</feature>
<feature type="compositionally biased region" description="Polar residues" evidence="1">
    <location>
        <begin position="407"/>
        <end position="417"/>
    </location>
</feature>
<dbReference type="GO" id="GO:0000492">
    <property type="term" value="P:box C/D snoRNP assembly"/>
    <property type="evidence" value="ECO:0007669"/>
    <property type="project" value="TreeGrafter"/>
</dbReference>
<feature type="compositionally biased region" description="Polar residues" evidence="1">
    <location>
        <begin position="243"/>
        <end position="256"/>
    </location>
</feature>
<dbReference type="Pfam" id="PF10453">
    <property type="entry name" value="NUFIP1"/>
    <property type="match status" value="1"/>
</dbReference>
<evidence type="ECO:0000259" key="2">
    <source>
        <dbReference type="Pfam" id="PF10453"/>
    </source>
</evidence>
<reference evidence="3" key="1">
    <citation type="submission" date="2018-02" db="EMBL/GenBank/DDBJ databases">
        <title>Rhizophora mucronata_Transcriptome.</title>
        <authorList>
            <person name="Meera S.P."/>
            <person name="Sreeshan A."/>
            <person name="Augustine A."/>
        </authorList>
    </citation>
    <scope>NUCLEOTIDE SEQUENCE</scope>
    <source>
        <tissue evidence="3">Leaf</tissue>
    </source>
</reference>
<sequence length="590" mass="66645">MQPLFNSFPHQCQSNGMSTAHNQQPLLTNPSLGNSCNPMQNLMTMQSQVGIFNHQVPVPFNNSSTLLSNRQTMPAMPFLMTQQPTFTSTPNNMGLPQMGQYHMGLSAQNHVNNLNAVSMFVNQVNPCQVLGQTFAPNIPNFPQQLAQNMGFPNSQVNPVLPIQMPNHSQSGLQTVAAQNPNFFANPLVGVGQQVYPSEKNFVLPSSGRTELKPLPTPTQQVQAQVQWNSSTQNSQCSALNRQQGKNIQNGSLNSNGKVFRGKDLKRNLKRESSKLGYQRSQFNHAKSKKRRSNLSHENKQQGRGHQDATKFIFSKPMDQASDNKRMSLALSYTEQEIKKWREERRKNYPSKANIEKKQTAKLAGSDVIDRDAKSRREELREILAKQAELGVEVAEIPSYYLSDFQKQANRGENSRTPQTKKGRFQNRHAKRGRYNRKNQSAEQQTLIEKDFLKRNPTLLQKLLSADIRRDKRRLLQVFRFMVVNSFLKDWPEKPLKFPLVVLQEDEFENEVVEGKSSPNVNNGSEVTKRTAEGSSVDVNGDEYKGGSNVDSSDDDEEQDAQLEREMVVRGKAVNVGEISRAEEEEGEIID</sequence>
<feature type="compositionally biased region" description="Basic residues" evidence="1">
    <location>
        <begin position="418"/>
        <end position="436"/>
    </location>
</feature>
<feature type="region of interest" description="Disordered" evidence="1">
    <location>
        <begin position="1"/>
        <end position="25"/>
    </location>
</feature>
<feature type="domain" description="FMR1-interacting protein 1 conserved" evidence="2">
    <location>
        <begin position="331"/>
        <end position="362"/>
    </location>
</feature>
<feature type="compositionally biased region" description="Basic and acidic residues" evidence="1">
    <location>
        <begin position="294"/>
        <end position="308"/>
    </location>
</feature>
<evidence type="ECO:0000256" key="1">
    <source>
        <dbReference type="SAM" id="MobiDB-lite"/>
    </source>
</evidence>
<dbReference type="GO" id="GO:0005634">
    <property type="term" value="C:nucleus"/>
    <property type="evidence" value="ECO:0007669"/>
    <property type="project" value="TreeGrafter"/>
</dbReference>
<dbReference type="GO" id="GO:0003723">
    <property type="term" value="F:RNA binding"/>
    <property type="evidence" value="ECO:0007669"/>
    <property type="project" value="InterPro"/>
</dbReference>
<protein>
    <recommendedName>
        <fullName evidence="2">FMR1-interacting protein 1 conserved domain-containing protein</fullName>
    </recommendedName>
</protein>
<feature type="region of interest" description="Disordered" evidence="1">
    <location>
        <begin position="243"/>
        <end position="308"/>
    </location>
</feature>
<dbReference type="PANTHER" id="PTHR13309:SF0">
    <property type="entry name" value="FMR1-INTERACTING PROTEIN NUFIP1"/>
    <property type="match status" value="1"/>
</dbReference>